<feature type="transmembrane region" description="Helical" evidence="1">
    <location>
        <begin position="6"/>
        <end position="25"/>
    </location>
</feature>
<evidence type="ECO:0000313" key="2">
    <source>
        <dbReference type="EMBL" id="NIJ01519.1"/>
    </source>
</evidence>
<dbReference type="EMBL" id="JAAOZD010000003">
    <property type="protein sequence ID" value="NIJ01519.1"/>
    <property type="molecule type" value="Genomic_DNA"/>
</dbReference>
<accession>A0ABX0TG94</accession>
<keyword evidence="3" id="KW-1185">Reference proteome</keyword>
<reference evidence="2 3" key="1">
    <citation type="submission" date="2020-03" db="EMBL/GenBank/DDBJ databases">
        <title>Genomic Encyclopedia of Type Strains, Phase III (KMG-III): the genomes of soil and plant-associated and newly described type strains.</title>
        <authorList>
            <person name="Whitman W."/>
        </authorList>
    </citation>
    <scope>NUCLEOTIDE SEQUENCE [LARGE SCALE GENOMIC DNA]</scope>
    <source>
        <strain evidence="2 3">CECT 4207</strain>
    </source>
</reference>
<protein>
    <submittedName>
        <fullName evidence="2">Uncharacterized protein</fullName>
    </submittedName>
</protein>
<feature type="transmembrane region" description="Helical" evidence="1">
    <location>
        <begin position="73"/>
        <end position="92"/>
    </location>
</feature>
<dbReference type="Proteomes" id="UP000802392">
    <property type="component" value="Unassembled WGS sequence"/>
</dbReference>
<organism evidence="2 3">
    <name type="scientific">Paenarthrobacter ilicis</name>
    <dbReference type="NCBI Taxonomy" id="43665"/>
    <lineage>
        <taxon>Bacteria</taxon>
        <taxon>Bacillati</taxon>
        <taxon>Actinomycetota</taxon>
        <taxon>Actinomycetes</taxon>
        <taxon>Micrococcales</taxon>
        <taxon>Micrococcaceae</taxon>
        <taxon>Paenarthrobacter</taxon>
    </lineage>
</organism>
<evidence type="ECO:0000256" key="1">
    <source>
        <dbReference type="SAM" id="Phobius"/>
    </source>
</evidence>
<proteinExistence type="predicted"/>
<sequence length="190" mass="21092">MSTELLLKILLALFTAVFIAAIAWWARKHPNRSKEYPERVRMPKIVPFVGWLFLSVGLLMSLVSFTYDRSPLGARIAAVAIVLGGLAFLFMYRNFYIASRAHEVAFRSVLGAEHVLQYSDIVQYSVVTMKGQPFLTVRSAEGVKLSLNIRSYDVTPLMRAIDFHKVTGQWPARTDVVEGAPGTGIASSGI</sequence>
<evidence type="ECO:0000313" key="3">
    <source>
        <dbReference type="Proteomes" id="UP000802392"/>
    </source>
</evidence>
<keyword evidence="1" id="KW-1133">Transmembrane helix</keyword>
<name>A0ABX0TG94_9MICC</name>
<keyword evidence="1" id="KW-0812">Transmembrane</keyword>
<gene>
    <name evidence="2" type="ORF">FHR86_001840</name>
</gene>
<comment type="caution">
    <text evidence="2">The sequence shown here is derived from an EMBL/GenBank/DDBJ whole genome shotgun (WGS) entry which is preliminary data.</text>
</comment>
<dbReference type="RefSeq" id="WP_239528792.1">
    <property type="nucleotide sequence ID" value="NZ_BAAAVO010000013.1"/>
</dbReference>
<keyword evidence="1" id="KW-0472">Membrane</keyword>
<feature type="transmembrane region" description="Helical" evidence="1">
    <location>
        <begin position="45"/>
        <end position="67"/>
    </location>
</feature>